<comment type="similarity">
    <text evidence="2">Belongs to the RseB family.</text>
</comment>
<name>A0A918JEV4_9BURK</name>
<sequence>MLHYSSSKVAGKAKTKWLSLVLLGAVFATPVMAQTATPLVGKDLVAFLEQVQKASVTNDYSGVFTYQQGEQIMSSRVTHIVDGEGVKERLELLDGDPQEYLRTNDVVQCLMPEQKKIVLTPARKDRFPAFLQTEATHLNQYYTATLSGKKERVAGYECQQLELAPRTPDRYGYRLCVDVKSKLLLRSQTVGLDNKVVEQITFTGLVMGKDVDTALLESGYKLNDWVVEKEELVSVDFAREGWKLRAPQGYVPILSIIRPKGTNQRVKHLILSDGLSSISVFVQKVTEAEKTLQAHGAVQVGSLNVFRQRVDDYWVTVIGAVPMDTLEEMAVSAKFIPPVSSTLN</sequence>
<dbReference type="Pfam" id="PF17188">
    <property type="entry name" value="MucB_RseB_C"/>
    <property type="match status" value="1"/>
</dbReference>
<dbReference type="PIRSF" id="PIRSF005427">
    <property type="entry name" value="RseB"/>
    <property type="match status" value="1"/>
</dbReference>
<dbReference type="PANTHER" id="PTHR38782:SF1">
    <property type="entry name" value="SIGMA-E FACTOR REGULATORY PROTEIN RSEB"/>
    <property type="match status" value="1"/>
</dbReference>
<dbReference type="Gene3D" id="2.50.20.10">
    <property type="entry name" value="Lipoprotein localisation LolA/LolB/LppX"/>
    <property type="match status" value="1"/>
</dbReference>
<dbReference type="InterPro" id="IPR033434">
    <property type="entry name" value="MucB/RseB_N"/>
</dbReference>
<accession>A0A918JEV4</accession>
<keyword evidence="4" id="KW-0574">Periplasm</keyword>
<feature type="signal peptide" evidence="5">
    <location>
        <begin position="1"/>
        <end position="33"/>
    </location>
</feature>
<proteinExistence type="inferred from homology"/>
<dbReference type="CDD" id="cd16327">
    <property type="entry name" value="RseB"/>
    <property type="match status" value="1"/>
</dbReference>
<dbReference type="InterPro" id="IPR033436">
    <property type="entry name" value="MucB/RseB_C"/>
</dbReference>
<comment type="subcellular location">
    <subcellularLocation>
        <location evidence="1">Periplasm</location>
    </subcellularLocation>
</comment>
<evidence type="ECO:0000256" key="4">
    <source>
        <dbReference type="ARBA" id="ARBA00022764"/>
    </source>
</evidence>
<dbReference type="GO" id="GO:0030288">
    <property type="term" value="C:outer membrane-bounded periplasmic space"/>
    <property type="evidence" value="ECO:0007669"/>
    <property type="project" value="TreeGrafter"/>
</dbReference>
<dbReference type="InterPro" id="IPR038484">
    <property type="entry name" value="MucB/RseB_C_sf"/>
</dbReference>
<dbReference type="Pfam" id="PF03888">
    <property type="entry name" value="MucB_RseB"/>
    <property type="match status" value="1"/>
</dbReference>
<dbReference type="InterPro" id="IPR005588">
    <property type="entry name" value="MucB_RseB"/>
</dbReference>
<protein>
    <submittedName>
        <fullName evidence="8">Siderophore-interacting protein</fullName>
    </submittedName>
</protein>
<keyword evidence="9" id="KW-1185">Reference proteome</keyword>
<dbReference type="EMBL" id="BMYS01000001">
    <property type="protein sequence ID" value="GGW76706.1"/>
    <property type="molecule type" value="Genomic_DNA"/>
</dbReference>
<evidence type="ECO:0000256" key="1">
    <source>
        <dbReference type="ARBA" id="ARBA00004418"/>
    </source>
</evidence>
<dbReference type="Gene3D" id="3.30.200.100">
    <property type="entry name" value="MucB/RseB, C-terminal domain"/>
    <property type="match status" value="1"/>
</dbReference>
<evidence type="ECO:0000313" key="8">
    <source>
        <dbReference type="EMBL" id="GGW76706.1"/>
    </source>
</evidence>
<dbReference type="PANTHER" id="PTHR38782">
    <property type="match status" value="1"/>
</dbReference>
<evidence type="ECO:0000259" key="6">
    <source>
        <dbReference type="Pfam" id="PF03888"/>
    </source>
</evidence>
<evidence type="ECO:0000256" key="5">
    <source>
        <dbReference type="SAM" id="SignalP"/>
    </source>
</evidence>
<evidence type="ECO:0000256" key="3">
    <source>
        <dbReference type="ARBA" id="ARBA00022729"/>
    </source>
</evidence>
<dbReference type="GO" id="GO:0032885">
    <property type="term" value="P:regulation of polysaccharide biosynthetic process"/>
    <property type="evidence" value="ECO:0007669"/>
    <property type="project" value="TreeGrafter"/>
</dbReference>
<organism evidence="8 9">
    <name type="scientific">Advenella faeciporci</name>
    <dbReference type="NCBI Taxonomy" id="797535"/>
    <lineage>
        <taxon>Bacteria</taxon>
        <taxon>Pseudomonadati</taxon>
        <taxon>Pseudomonadota</taxon>
        <taxon>Betaproteobacteria</taxon>
        <taxon>Burkholderiales</taxon>
        <taxon>Alcaligenaceae</taxon>
    </lineage>
</organism>
<evidence type="ECO:0000259" key="7">
    <source>
        <dbReference type="Pfam" id="PF17188"/>
    </source>
</evidence>
<evidence type="ECO:0000256" key="2">
    <source>
        <dbReference type="ARBA" id="ARBA00008150"/>
    </source>
</evidence>
<gene>
    <name evidence="8" type="primary">mucB</name>
    <name evidence="8" type="ORF">GCM10011450_03140</name>
</gene>
<comment type="caution">
    <text evidence="8">The sequence shown here is derived from an EMBL/GenBank/DDBJ whole genome shotgun (WGS) entry which is preliminary data.</text>
</comment>
<dbReference type="Proteomes" id="UP000608345">
    <property type="component" value="Unassembled WGS sequence"/>
</dbReference>
<keyword evidence="3 5" id="KW-0732">Signal</keyword>
<feature type="domain" description="MucB/RseB N-terminal" evidence="6">
    <location>
        <begin position="46"/>
        <end position="216"/>
    </location>
</feature>
<evidence type="ECO:0000313" key="9">
    <source>
        <dbReference type="Proteomes" id="UP000608345"/>
    </source>
</evidence>
<feature type="domain" description="MucB/RseB C-terminal" evidence="7">
    <location>
        <begin position="239"/>
        <end position="332"/>
    </location>
</feature>
<reference evidence="8" key="1">
    <citation type="journal article" date="2014" name="Int. J. Syst. Evol. Microbiol.">
        <title>Complete genome sequence of Corynebacterium casei LMG S-19264T (=DSM 44701T), isolated from a smear-ripened cheese.</title>
        <authorList>
            <consortium name="US DOE Joint Genome Institute (JGI-PGF)"/>
            <person name="Walter F."/>
            <person name="Albersmeier A."/>
            <person name="Kalinowski J."/>
            <person name="Ruckert C."/>
        </authorList>
    </citation>
    <scope>NUCLEOTIDE SEQUENCE</scope>
    <source>
        <strain evidence="8">KCTC 23732</strain>
    </source>
</reference>
<feature type="chain" id="PRO_5037065071" evidence="5">
    <location>
        <begin position="34"/>
        <end position="344"/>
    </location>
</feature>
<dbReference type="AlphaFoldDB" id="A0A918JEV4"/>
<reference evidence="8" key="2">
    <citation type="submission" date="2020-09" db="EMBL/GenBank/DDBJ databases">
        <authorList>
            <person name="Sun Q."/>
            <person name="Kim S."/>
        </authorList>
    </citation>
    <scope>NUCLEOTIDE SEQUENCE</scope>
    <source>
        <strain evidence="8">KCTC 23732</strain>
    </source>
</reference>
<dbReference type="GO" id="GO:0045152">
    <property type="term" value="F:antisigma factor binding"/>
    <property type="evidence" value="ECO:0007669"/>
    <property type="project" value="TreeGrafter"/>
</dbReference>
<dbReference type="RefSeq" id="WP_189383675.1">
    <property type="nucleotide sequence ID" value="NZ_BAABFY010000002.1"/>
</dbReference>